<reference evidence="2 3" key="2">
    <citation type="submission" date="2020-02" db="EMBL/GenBank/DDBJ databases">
        <title>The new genus of Enterobacteriales.</title>
        <authorList>
            <person name="Kim I.S."/>
        </authorList>
    </citation>
    <scope>NUCLEOTIDE SEQUENCE [LARGE SCALE GENOMIC DNA]</scope>
    <source>
        <strain evidence="2 3">SAP-6</strain>
    </source>
</reference>
<dbReference type="EMBL" id="WUBS01000004">
    <property type="protein sequence ID" value="NDL62535.1"/>
    <property type="molecule type" value="Genomic_DNA"/>
</dbReference>
<feature type="region of interest" description="Disordered" evidence="1">
    <location>
        <begin position="1"/>
        <end position="37"/>
    </location>
</feature>
<dbReference type="Proteomes" id="UP000461443">
    <property type="component" value="Unassembled WGS sequence"/>
</dbReference>
<reference evidence="2 3" key="1">
    <citation type="submission" date="2019-12" db="EMBL/GenBank/DDBJ databases">
        <authorList>
            <person name="Lee S.D."/>
        </authorList>
    </citation>
    <scope>NUCLEOTIDE SEQUENCE [LARGE SCALE GENOMIC DNA]</scope>
    <source>
        <strain evidence="2 3">SAP-6</strain>
    </source>
</reference>
<keyword evidence="3" id="KW-1185">Reference proteome</keyword>
<dbReference type="InterPro" id="IPR006448">
    <property type="entry name" value="Phage_term_ssu_P27"/>
</dbReference>
<evidence type="ECO:0000313" key="3">
    <source>
        <dbReference type="Proteomes" id="UP000461443"/>
    </source>
</evidence>
<protein>
    <submittedName>
        <fullName evidence="2">Phage terminase small subunit P27 family</fullName>
    </submittedName>
</protein>
<evidence type="ECO:0000256" key="1">
    <source>
        <dbReference type="SAM" id="MobiDB-lite"/>
    </source>
</evidence>
<comment type="caution">
    <text evidence="2">The sequence shown here is derived from an EMBL/GenBank/DDBJ whole genome shotgun (WGS) entry which is preliminary data.</text>
</comment>
<name>A0A845SMR1_9GAMM</name>
<dbReference type="RefSeq" id="WP_162365257.1">
    <property type="nucleotide sequence ID" value="NZ_WUBS01000004.1"/>
</dbReference>
<evidence type="ECO:0000313" key="2">
    <source>
        <dbReference type="EMBL" id="NDL62535.1"/>
    </source>
</evidence>
<gene>
    <name evidence="2" type="ORF">GRH90_07185</name>
</gene>
<dbReference type="Pfam" id="PF05119">
    <property type="entry name" value="Terminase_4"/>
    <property type="match status" value="1"/>
</dbReference>
<accession>A0A845SMR1</accession>
<dbReference type="NCBIfam" id="TIGR01558">
    <property type="entry name" value="sm_term_P27"/>
    <property type="match status" value="1"/>
</dbReference>
<sequence>MAGAMGRSGRRAKPTARKEQAGNPGKRSLNKDEPVFTPIKGVEPPEWLIEDGLTLATVMWQLTTKELCGQGILCVTDLSVLERWCVAYEFWRRAVKKIAVQGNTVTGATGGPIKNPELTAKKEQESEMNTTGSMLGLDPNNRQRLIGLAGKAKTDNPFIRMITS</sequence>
<proteinExistence type="predicted"/>
<dbReference type="AlphaFoldDB" id="A0A845SMR1"/>
<organism evidence="2 3">
    <name type="scientific">Acerihabitans arboris</name>
    <dbReference type="NCBI Taxonomy" id="2691583"/>
    <lineage>
        <taxon>Bacteria</taxon>
        <taxon>Pseudomonadati</taxon>
        <taxon>Pseudomonadota</taxon>
        <taxon>Gammaproteobacteria</taxon>
        <taxon>Enterobacterales</taxon>
        <taxon>Pectobacteriaceae</taxon>
        <taxon>Acerihabitans</taxon>
    </lineage>
</organism>